<feature type="region of interest" description="Disordered" evidence="1">
    <location>
        <begin position="1"/>
        <end position="52"/>
    </location>
</feature>
<dbReference type="RefSeq" id="XP_014176129.1">
    <property type="nucleotide sequence ID" value="XM_014320654.1"/>
</dbReference>
<dbReference type="HOGENOM" id="CLU_1090097_0_0_1"/>
<accession>F0X763</accession>
<dbReference type="InParanoid" id="F0X763"/>
<evidence type="ECO:0000313" key="2">
    <source>
        <dbReference type="EMBL" id="EFX06647.1"/>
    </source>
</evidence>
<feature type="compositionally biased region" description="Acidic residues" evidence="1">
    <location>
        <begin position="39"/>
        <end position="52"/>
    </location>
</feature>
<proteinExistence type="predicted"/>
<evidence type="ECO:0000313" key="3">
    <source>
        <dbReference type="Proteomes" id="UP000007796"/>
    </source>
</evidence>
<dbReference type="AlphaFoldDB" id="F0X763"/>
<keyword evidence="3" id="KW-1185">Reference proteome</keyword>
<gene>
    <name evidence="2" type="ORF">CMQ_6968</name>
</gene>
<name>F0X763_GROCL</name>
<evidence type="ECO:0000256" key="1">
    <source>
        <dbReference type="SAM" id="MobiDB-lite"/>
    </source>
</evidence>
<organism evidence="3">
    <name type="scientific">Grosmannia clavigera (strain kw1407 / UAMH 11150)</name>
    <name type="common">Blue stain fungus</name>
    <name type="synonym">Graphiocladiella clavigera</name>
    <dbReference type="NCBI Taxonomy" id="655863"/>
    <lineage>
        <taxon>Eukaryota</taxon>
        <taxon>Fungi</taxon>
        <taxon>Dikarya</taxon>
        <taxon>Ascomycota</taxon>
        <taxon>Pezizomycotina</taxon>
        <taxon>Sordariomycetes</taxon>
        <taxon>Sordariomycetidae</taxon>
        <taxon>Ophiostomatales</taxon>
        <taxon>Ophiostomataceae</taxon>
        <taxon>Leptographium</taxon>
    </lineage>
</organism>
<sequence length="255" mass="28901">MDESCVGGPPIAEQPIDDGREYPEDDLEEPDGSCLLPLEESDSDTDDGFVLDDEEPVADTNATYIQEPINPFEGWSLEDYLSYLEAIEAGYVAGTVNGRAVIYVDSVPNYIADHYFYCAAYATAPVYTLYPREDESILEQQLDEQSIARGVRIREPPSYDMLQQRKKKSAEMKAALEKEDEVWRALHNECMHRMARKRILLFIPLYEKLYRCYHGQGYVMGAVAHETMLITMPLGEFSREPQAAPPGYSTLSDDE</sequence>
<dbReference type="GeneID" id="25980459"/>
<reference evidence="2 3" key="1">
    <citation type="journal article" date="2011" name="Proc. Natl. Acad. Sci. U.S.A.">
        <title>Genome and transcriptome analyses of the mountain pine beetle-fungal symbiont Grosmannia clavigera, a lodgepole pine pathogen.</title>
        <authorList>
            <person name="DiGuistini S."/>
            <person name="Wang Y."/>
            <person name="Liao N.Y."/>
            <person name="Taylor G."/>
            <person name="Tanguay P."/>
            <person name="Feau N."/>
            <person name="Henrissat B."/>
            <person name="Chan S.K."/>
            <person name="Hesse-Orce U."/>
            <person name="Alamouti S.M."/>
            <person name="Tsui C.K.M."/>
            <person name="Docking R.T."/>
            <person name="Levasseur A."/>
            <person name="Haridas S."/>
            <person name="Robertson G."/>
            <person name="Birol I."/>
            <person name="Holt R.A."/>
            <person name="Marra M.A."/>
            <person name="Hamelin R.C."/>
            <person name="Hirst M."/>
            <person name="Jones S.J.M."/>
            <person name="Bohlmann J."/>
            <person name="Breuil C."/>
        </authorList>
    </citation>
    <scope>NUCLEOTIDE SEQUENCE [LARGE SCALE GENOMIC DNA]</scope>
    <source>
        <strain evidence="3">kw1407 / UAMH 11150</strain>
    </source>
</reference>
<dbReference type="Proteomes" id="UP000007796">
    <property type="component" value="Unassembled WGS sequence"/>
</dbReference>
<protein>
    <submittedName>
        <fullName evidence="2">Uncharacterized protein</fullName>
    </submittedName>
</protein>
<dbReference type="EMBL" id="GL629729">
    <property type="protein sequence ID" value="EFX06647.1"/>
    <property type="molecule type" value="Genomic_DNA"/>
</dbReference>